<reference evidence="1 2" key="1">
    <citation type="submission" date="2019-04" db="EMBL/GenBank/DDBJ databases">
        <title>Friends and foes A comparative genomics study of 23 Aspergillus species from section Flavi.</title>
        <authorList>
            <consortium name="DOE Joint Genome Institute"/>
            <person name="Kjaerbolling I."/>
            <person name="Vesth T."/>
            <person name="Frisvad J.C."/>
            <person name="Nybo J.L."/>
            <person name="Theobald S."/>
            <person name="Kildgaard S."/>
            <person name="Isbrandt T."/>
            <person name="Kuo A."/>
            <person name="Sato A."/>
            <person name="Lyhne E.K."/>
            <person name="Kogle M.E."/>
            <person name="Wiebenga A."/>
            <person name="Kun R.S."/>
            <person name="Lubbers R.J."/>
            <person name="Makela M.R."/>
            <person name="Barry K."/>
            <person name="Chovatia M."/>
            <person name="Clum A."/>
            <person name="Daum C."/>
            <person name="Haridas S."/>
            <person name="He G."/>
            <person name="LaButti K."/>
            <person name="Lipzen A."/>
            <person name="Mondo S."/>
            <person name="Riley R."/>
            <person name="Salamov A."/>
            <person name="Simmons B.A."/>
            <person name="Magnuson J.K."/>
            <person name="Henrissat B."/>
            <person name="Mortensen U.H."/>
            <person name="Larsen T.O."/>
            <person name="Devries R.P."/>
            <person name="Grigoriev I.V."/>
            <person name="Machida M."/>
            <person name="Baker S.E."/>
            <person name="Andersen M.R."/>
        </authorList>
    </citation>
    <scope>NUCLEOTIDE SEQUENCE [LARGE SCALE GENOMIC DNA]</scope>
    <source>
        <strain evidence="1 2">CBS 117626</strain>
    </source>
</reference>
<dbReference type="OrthoDB" id="4485449at2759"/>
<evidence type="ECO:0000313" key="1">
    <source>
        <dbReference type="EMBL" id="KAE8167038.1"/>
    </source>
</evidence>
<gene>
    <name evidence="1" type="ORF">BDV40DRAFT_296067</name>
</gene>
<organism evidence="1 2">
    <name type="scientific">Aspergillus tamarii</name>
    <dbReference type="NCBI Taxonomy" id="41984"/>
    <lineage>
        <taxon>Eukaryota</taxon>
        <taxon>Fungi</taxon>
        <taxon>Dikarya</taxon>
        <taxon>Ascomycota</taxon>
        <taxon>Pezizomycotina</taxon>
        <taxon>Eurotiomycetes</taxon>
        <taxon>Eurotiomycetidae</taxon>
        <taxon>Eurotiales</taxon>
        <taxon>Aspergillaceae</taxon>
        <taxon>Aspergillus</taxon>
        <taxon>Aspergillus subgen. Circumdati</taxon>
    </lineage>
</organism>
<sequence>MDGSVEHLLFIGIYHMPTEVHWTFLIEVSSRLQGVRRFHHCCGIEIKLDEGLPVPNDARYKSPNHSIRERLVIPSEDESIEKFAIGKVGNIDRLLKILQEDAGESPSDCYQWVLNTINRLKKDDTCNKDLREKAVHISEEEWSEINELLKQDPNIYHNVRNQDGMGLGVEHQESASQNGMSQHITHQSCMSSDGISIEDIDINEISSHIADQNVAAPDKISLDGLTPEFIQYYSLDKHPMVQNAESHHGIQHDSMNLSPKPQHTVRYRAINQNIPPQNSIACNAAHQYNANQSHRGVGIMSIDSMSQRSHNQNHKKHKGKKHGSRWCCFSGAEDIN</sequence>
<dbReference type="AlphaFoldDB" id="A0A5N6V7Q9"/>
<name>A0A5N6V7Q9_ASPTM</name>
<accession>A0A5N6V7Q9</accession>
<dbReference type="Proteomes" id="UP000326950">
    <property type="component" value="Unassembled WGS sequence"/>
</dbReference>
<dbReference type="EMBL" id="ML738591">
    <property type="protein sequence ID" value="KAE8167038.1"/>
    <property type="molecule type" value="Genomic_DNA"/>
</dbReference>
<evidence type="ECO:0000313" key="2">
    <source>
        <dbReference type="Proteomes" id="UP000326950"/>
    </source>
</evidence>
<keyword evidence="2" id="KW-1185">Reference proteome</keyword>
<proteinExistence type="predicted"/>
<protein>
    <submittedName>
        <fullName evidence="1">Uncharacterized protein</fullName>
    </submittedName>
</protein>